<evidence type="ECO:0000256" key="6">
    <source>
        <dbReference type="ARBA" id="ARBA00023002"/>
    </source>
</evidence>
<dbReference type="Gene3D" id="1.10.540.10">
    <property type="entry name" value="Acyl-CoA dehydrogenase/oxidase, N-terminal domain"/>
    <property type="match status" value="1"/>
</dbReference>
<keyword evidence="5 10" id="KW-0274">FAD</keyword>
<feature type="domain" description="Acyl-CoA oxidase/dehydrogenase middle" evidence="12">
    <location>
        <begin position="123"/>
        <end position="219"/>
    </location>
</feature>
<dbReference type="InterPro" id="IPR037069">
    <property type="entry name" value="AcylCoA_DH/ox_N_sf"/>
</dbReference>
<name>A0ABP8RV92_9PSEU</name>
<accession>A0ABP8RV92</accession>
<dbReference type="Pfam" id="PF00441">
    <property type="entry name" value="Acyl-CoA_dh_1"/>
    <property type="match status" value="1"/>
</dbReference>
<dbReference type="PANTHER" id="PTHR48083:SF20">
    <property type="entry name" value="LONG-CHAIN SPECIFIC ACYL-COA DEHYDROGENASE, MITOCHONDRIAL"/>
    <property type="match status" value="1"/>
</dbReference>
<dbReference type="Pfam" id="PF02770">
    <property type="entry name" value="Acyl-CoA_dh_M"/>
    <property type="match status" value="1"/>
</dbReference>
<dbReference type="PROSITE" id="PS00072">
    <property type="entry name" value="ACYL_COA_DH_1"/>
    <property type="match status" value="1"/>
</dbReference>
<dbReference type="InterPro" id="IPR006091">
    <property type="entry name" value="Acyl-CoA_Oxase/DH_mid-dom"/>
</dbReference>
<feature type="domain" description="Acyl-CoA dehydrogenase/oxidase N-terminal" evidence="13">
    <location>
        <begin position="9"/>
        <end position="119"/>
    </location>
</feature>
<dbReference type="InterPro" id="IPR009075">
    <property type="entry name" value="AcylCo_DH/oxidase_C"/>
</dbReference>
<dbReference type="SUPFAM" id="SSF47203">
    <property type="entry name" value="Acyl-CoA dehydrogenase C-terminal domain-like"/>
    <property type="match status" value="1"/>
</dbReference>
<comment type="function">
    <text evidence="7">Catalyzes the dehydrogenation at the alpha-beta position of ACP-bound acyl chains. This results in the introduction of a double bond in the lipidic chain, which is further transferred to the epsilon-amino group of lysine residue in the mycobactin core by MbtK.</text>
</comment>
<evidence type="ECO:0000256" key="7">
    <source>
        <dbReference type="ARBA" id="ARBA00037085"/>
    </source>
</evidence>
<feature type="domain" description="Acyl-CoA dehydrogenase/oxidase C-terminal" evidence="11">
    <location>
        <begin position="231"/>
        <end position="379"/>
    </location>
</feature>
<evidence type="ECO:0000259" key="13">
    <source>
        <dbReference type="Pfam" id="PF02771"/>
    </source>
</evidence>
<dbReference type="Gene3D" id="1.20.140.10">
    <property type="entry name" value="Butyryl-CoA Dehydrogenase, subunit A, domain 3"/>
    <property type="match status" value="1"/>
</dbReference>
<evidence type="ECO:0000256" key="3">
    <source>
        <dbReference type="ARBA" id="ARBA00009347"/>
    </source>
</evidence>
<evidence type="ECO:0000256" key="10">
    <source>
        <dbReference type="RuleBase" id="RU362125"/>
    </source>
</evidence>
<dbReference type="InterPro" id="IPR050741">
    <property type="entry name" value="Acyl-CoA_dehydrogenase"/>
</dbReference>
<comment type="similarity">
    <text evidence="3 10">Belongs to the acyl-CoA dehydrogenase family.</text>
</comment>
<dbReference type="SUPFAM" id="SSF56645">
    <property type="entry name" value="Acyl-CoA dehydrogenase NM domain-like"/>
    <property type="match status" value="1"/>
</dbReference>
<dbReference type="InterPro" id="IPR046373">
    <property type="entry name" value="Acyl-CoA_Oxase/DH_mid-dom_sf"/>
</dbReference>
<evidence type="ECO:0000259" key="11">
    <source>
        <dbReference type="Pfam" id="PF00441"/>
    </source>
</evidence>
<evidence type="ECO:0000256" key="8">
    <source>
        <dbReference type="ARBA" id="ARBA00040394"/>
    </source>
</evidence>
<protein>
    <recommendedName>
        <fullName evidence="8">Acyl-[acyl-carrier-protein] dehydrogenase MbtN</fullName>
    </recommendedName>
    <alternativeName>
        <fullName evidence="9">Mycobactin synthase protein N</fullName>
    </alternativeName>
</protein>
<comment type="caution">
    <text evidence="14">The sequence shown here is derived from an EMBL/GenBank/DDBJ whole genome shotgun (WGS) entry which is preliminary data.</text>
</comment>
<evidence type="ECO:0000256" key="4">
    <source>
        <dbReference type="ARBA" id="ARBA00022630"/>
    </source>
</evidence>
<sequence length="386" mass="42867">MQRDLFDTDHEQYRTTVREFLARAVAPHHTEWEEAGIVDRQVYVEAARQGLLGFSVPEEYGGLGVDDFRFNVVVTEETCRINATGVAFRLQNDILAPYLLHLTTAEQRRRWLPRFARGELIAAVAMTEPDAGSDLQGIRSRAVRDGSDWVLSGSKTFISSGINADLVIVACRTDPEVPAHQGMSLLVVERDMPGFTRGRRLRKAGMHAQDTAELHFDEVRIPQENVLGEAGTGFASLMSNLPMERLSIAVGAVATSRAALEMTLTHVRDRRAFGRSIGSFQNSRFVLAELDTEVDLAQQYVDRAVHLLREGALTAVDAAKAKWWCTELQQKVARACVQLHGGYGFMREYPISQIHADATVQTIFGGSTEIMKEIIGRSLGLSDRKP</sequence>
<keyword evidence="6 10" id="KW-0560">Oxidoreductase</keyword>
<evidence type="ECO:0000313" key="15">
    <source>
        <dbReference type="Proteomes" id="UP001501598"/>
    </source>
</evidence>
<evidence type="ECO:0000313" key="14">
    <source>
        <dbReference type="EMBL" id="GAA4548421.1"/>
    </source>
</evidence>
<dbReference type="InterPro" id="IPR009100">
    <property type="entry name" value="AcylCoA_DH/oxidase_NM_dom_sf"/>
</dbReference>
<comment type="pathway">
    <text evidence="2">Siderophore biosynthesis; mycobactin biosynthesis.</text>
</comment>
<evidence type="ECO:0000256" key="1">
    <source>
        <dbReference type="ARBA" id="ARBA00001974"/>
    </source>
</evidence>
<keyword evidence="15" id="KW-1185">Reference proteome</keyword>
<dbReference type="Gene3D" id="2.40.110.10">
    <property type="entry name" value="Butyryl-CoA Dehydrogenase, subunit A, domain 2"/>
    <property type="match status" value="1"/>
</dbReference>
<dbReference type="InterPro" id="IPR006089">
    <property type="entry name" value="Acyl-CoA_DH_CS"/>
</dbReference>
<evidence type="ECO:0000256" key="5">
    <source>
        <dbReference type="ARBA" id="ARBA00022827"/>
    </source>
</evidence>
<evidence type="ECO:0000259" key="12">
    <source>
        <dbReference type="Pfam" id="PF02770"/>
    </source>
</evidence>
<keyword evidence="4 10" id="KW-0285">Flavoprotein</keyword>
<comment type="cofactor">
    <cofactor evidence="1 10">
        <name>FAD</name>
        <dbReference type="ChEBI" id="CHEBI:57692"/>
    </cofactor>
</comment>
<dbReference type="InterPro" id="IPR013786">
    <property type="entry name" value="AcylCoA_DH/ox_N"/>
</dbReference>
<dbReference type="Pfam" id="PF02771">
    <property type="entry name" value="Acyl-CoA_dh_N"/>
    <property type="match status" value="1"/>
</dbReference>
<evidence type="ECO:0000256" key="9">
    <source>
        <dbReference type="ARBA" id="ARBA00042660"/>
    </source>
</evidence>
<dbReference type="PANTHER" id="PTHR48083">
    <property type="entry name" value="MEDIUM-CHAIN SPECIFIC ACYL-COA DEHYDROGENASE, MITOCHONDRIAL-RELATED"/>
    <property type="match status" value="1"/>
</dbReference>
<dbReference type="RefSeq" id="WP_345419091.1">
    <property type="nucleotide sequence ID" value="NZ_BAABGT010000040.1"/>
</dbReference>
<dbReference type="InterPro" id="IPR036250">
    <property type="entry name" value="AcylCo_DH-like_C"/>
</dbReference>
<dbReference type="Proteomes" id="UP001501598">
    <property type="component" value="Unassembled WGS sequence"/>
</dbReference>
<gene>
    <name evidence="14" type="ORF">GCM10023175_34630</name>
</gene>
<dbReference type="EMBL" id="BAABGT010000040">
    <property type="protein sequence ID" value="GAA4548421.1"/>
    <property type="molecule type" value="Genomic_DNA"/>
</dbReference>
<evidence type="ECO:0000256" key="2">
    <source>
        <dbReference type="ARBA" id="ARBA00005102"/>
    </source>
</evidence>
<organism evidence="14 15">
    <name type="scientific">Pseudonocardia xishanensis</name>
    <dbReference type="NCBI Taxonomy" id="630995"/>
    <lineage>
        <taxon>Bacteria</taxon>
        <taxon>Bacillati</taxon>
        <taxon>Actinomycetota</taxon>
        <taxon>Actinomycetes</taxon>
        <taxon>Pseudonocardiales</taxon>
        <taxon>Pseudonocardiaceae</taxon>
        <taxon>Pseudonocardia</taxon>
    </lineage>
</organism>
<reference evidence="15" key="1">
    <citation type="journal article" date="2019" name="Int. J. Syst. Evol. Microbiol.">
        <title>The Global Catalogue of Microorganisms (GCM) 10K type strain sequencing project: providing services to taxonomists for standard genome sequencing and annotation.</title>
        <authorList>
            <consortium name="The Broad Institute Genomics Platform"/>
            <consortium name="The Broad Institute Genome Sequencing Center for Infectious Disease"/>
            <person name="Wu L."/>
            <person name="Ma J."/>
        </authorList>
    </citation>
    <scope>NUCLEOTIDE SEQUENCE [LARGE SCALE GENOMIC DNA]</scope>
    <source>
        <strain evidence="15">JCM 17906</strain>
    </source>
</reference>
<proteinExistence type="inferred from homology"/>